<dbReference type="Proteomes" id="UP000178735">
    <property type="component" value="Unassembled WGS sequence"/>
</dbReference>
<feature type="transmembrane region" description="Helical" evidence="1">
    <location>
        <begin position="170"/>
        <end position="189"/>
    </location>
</feature>
<organism evidence="2 3">
    <name type="scientific">Candidatus Wallbacteria bacterium GWC2_49_35</name>
    <dbReference type="NCBI Taxonomy" id="1817813"/>
    <lineage>
        <taxon>Bacteria</taxon>
        <taxon>Candidatus Walliibacteriota</taxon>
    </lineage>
</organism>
<comment type="caution">
    <text evidence="2">The sequence shown here is derived from an EMBL/GenBank/DDBJ whole genome shotgun (WGS) entry which is preliminary data.</text>
</comment>
<evidence type="ECO:0008006" key="4">
    <source>
        <dbReference type="Google" id="ProtNLM"/>
    </source>
</evidence>
<dbReference type="InterPro" id="IPR025738">
    <property type="entry name" value="BatD"/>
</dbReference>
<accession>A0A1F7WUH0</accession>
<evidence type="ECO:0000256" key="1">
    <source>
        <dbReference type="SAM" id="Phobius"/>
    </source>
</evidence>
<keyword evidence="1" id="KW-1133">Transmembrane helix</keyword>
<proteinExistence type="predicted"/>
<reference evidence="2 3" key="1">
    <citation type="journal article" date="2016" name="Nat. Commun.">
        <title>Thousands of microbial genomes shed light on interconnected biogeochemical processes in an aquifer system.</title>
        <authorList>
            <person name="Anantharaman K."/>
            <person name="Brown C.T."/>
            <person name="Hug L.A."/>
            <person name="Sharon I."/>
            <person name="Castelle C.J."/>
            <person name="Probst A.J."/>
            <person name="Thomas B.C."/>
            <person name="Singh A."/>
            <person name="Wilkins M.J."/>
            <person name="Karaoz U."/>
            <person name="Brodie E.L."/>
            <person name="Williams K.H."/>
            <person name="Hubbard S.S."/>
            <person name="Banfield J.F."/>
        </authorList>
    </citation>
    <scope>NUCLEOTIDE SEQUENCE [LARGE SCALE GENOMIC DNA]</scope>
</reference>
<gene>
    <name evidence="2" type="ORF">A2008_05270</name>
</gene>
<evidence type="ECO:0000313" key="3">
    <source>
        <dbReference type="Proteomes" id="UP000178735"/>
    </source>
</evidence>
<dbReference type="AlphaFoldDB" id="A0A1F7WUH0"/>
<dbReference type="EMBL" id="MGFH01000062">
    <property type="protein sequence ID" value="OGM06461.1"/>
    <property type="molecule type" value="Genomic_DNA"/>
</dbReference>
<keyword evidence="1" id="KW-0812">Transmembrane</keyword>
<name>A0A1F7WUH0_9BACT</name>
<protein>
    <recommendedName>
        <fullName evidence="4">Protein BatD</fullName>
    </recommendedName>
</protein>
<dbReference type="Pfam" id="PF13584">
    <property type="entry name" value="BatD"/>
    <property type="match status" value="1"/>
</dbReference>
<dbReference type="STRING" id="1817813.A2008_05270"/>
<keyword evidence="1" id="KW-0472">Membrane</keyword>
<evidence type="ECO:0000313" key="2">
    <source>
        <dbReference type="EMBL" id="OGM06461.1"/>
    </source>
</evidence>
<sequence>MLIKRKNAFFWPAMILSLLAALTGAGLCLAQGNYKLEASTDKQSVTLGESLTLTVTIRSDSGVIAQPREPEMPDFQINARSSSSRVSIVNGVQSVEAGYHYSLRPVKTGKLTIGKFTLDYTDAAGVARKAETEPLVIDVIPEKAEEETPAQVESAVKKEQLAEQRIISNHLIIITAVIITAFALIWFVIWQNSKKERKMAATSNGDGTKLQITDYLPEADQRQARGTNAASSVNAPKPVTDPSILLRSIISLKNTRDYQQMFVQIPRYIKTAAGEQNGGSFAELTNQEFLSRIGRIPRLSSRSAEIGDILSLCDMVNYAKYSPGENEIETFFQNLNNISRLFERGGN</sequence>